<gene>
    <name evidence="1" type="ORF">ACFOJE_11290</name>
</gene>
<accession>A0ABV7AUP3</accession>
<protein>
    <submittedName>
        <fullName evidence="1">Uncharacterized protein</fullName>
    </submittedName>
</protein>
<reference evidence="2" key="1">
    <citation type="journal article" date="2019" name="Int. J. Syst. Evol. Microbiol.">
        <title>The Global Catalogue of Microorganisms (GCM) 10K type strain sequencing project: providing services to taxonomists for standard genome sequencing and annotation.</title>
        <authorList>
            <consortium name="The Broad Institute Genomics Platform"/>
            <consortium name="The Broad Institute Genome Sequencing Center for Infectious Disease"/>
            <person name="Wu L."/>
            <person name="Ma J."/>
        </authorList>
    </citation>
    <scope>NUCLEOTIDE SEQUENCE [LARGE SCALE GENOMIC DNA]</scope>
    <source>
        <strain evidence="2">KCTC 62195</strain>
    </source>
</reference>
<dbReference type="Proteomes" id="UP001595457">
    <property type="component" value="Unassembled WGS sequence"/>
</dbReference>
<evidence type="ECO:0000313" key="2">
    <source>
        <dbReference type="Proteomes" id="UP001595457"/>
    </source>
</evidence>
<keyword evidence="2" id="KW-1185">Reference proteome</keyword>
<evidence type="ECO:0000313" key="1">
    <source>
        <dbReference type="EMBL" id="MFC2972795.1"/>
    </source>
</evidence>
<sequence length="60" mass="6724">MQHSQSLEQTLDSRNDMEDMFGLDFCNHDDAWLDYCSLGGHEHYALASPAQPGQRLAKAA</sequence>
<organism evidence="1 2">
    <name type="scientific">Azotobacter bryophylli</name>
    <dbReference type="NCBI Taxonomy" id="1986537"/>
    <lineage>
        <taxon>Bacteria</taxon>
        <taxon>Pseudomonadati</taxon>
        <taxon>Pseudomonadota</taxon>
        <taxon>Gammaproteobacteria</taxon>
        <taxon>Pseudomonadales</taxon>
        <taxon>Pseudomonadaceae</taxon>
        <taxon>Azotobacter</taxon>
    </lineage>
</organism>
<dbReference type="RefSeq" id="WP_377814445.1">
    <property type="nucleotide sequence ID" value="NZ_JBHRSJ010000021.1"/>
</dbReference>
<name>A0ABV7AUP3_9GAMM</name>
<comment type="caution">
    <text evidence="1">The sequence shown here is derived from an EMBL/GenBank/DDBJ whole genome shotgun (WGS) entry which is preliminary data.</text>
</comment>
<dbReference type="EMBL" id="JBHRSJ010000021">
    <property type="protein sequence ID" value="MFC2972795.1"/>
    <property type="molecule type" value="Genomic_DNA"/>
</dbReference>
<proteinExistence type="predicted"/>